<sequence length="99" mass="10836">MRVLDVVVPLLLVAGAASTLLAAGRERVPIAHDTSRPYFWLLVVIWLMLAGDAALGENRPPFERAWKGTVAVLLAVSSGVNLWRRRRLARTTPPPPADD</sequence>
<evidence type="ECO:0000256" key="1">
    <source>
        <dbReference type="SAM" id="Phobius"/>
    </source>
</evidence>
<protein>
    <submittedName>
        <fullName evidence="2">Uncharacterized protein</fullName>
    </submittedName>
</protein>
<evidence type="ECO:0000313" key="2">
    <source>
        <dbReference type="EMBL" id="SCL41084.1"/>
    </source>
</evidence>
<proteinExistence type="predicted"/>
<dbReference type="Proteomes" id="UP000198959">
    <property type="component" value="Unassembled WGS sequence"/>
</dbReference>
<reference evidence="3" key="1">
    <citation type="submission" date="2016-06" db="EMBL/GenBank/DDBJ databases">
        <authorList>
            <person name="Varghese N."/>
            <person name="Submissions Spin"/>
        </authorList>
    </citation>
    <scope>NUCLEOTIDE SEQUENCE [LARGE SCALE GENOMIC DNA]</scope>
    <source>
        <strain evidence="3">DSM 43817</strain>
    </source>
</reference>
<keyword evidence="1" id="KW-0472">Membrane</keyword>
<feature type="transmembrane region" description="Helical" evidence="1">
    <location>
        <begin position="38"/>
        <end position="55"/>
    </location>
</feature>
<dbReference type="STRING" id="145854.GA0074692_6134"/>
<keyword evidence="3" id="KW-1185">Reference proteome</keyword>
<gene>
    <name evidence="2" type="ORF">GA0074692_6134</name>
</gene>
<keyword evidence="1" id="KW-1133">Transmembrane helix</keyword>
<accession>A0A1C6TH79</accession>
<dbReference type="RefSeq" id="WP_091650685.1">
    <property type="nucleotide sequence ID" value="NZ_FMHW01000002.1"/>
</dbReference>
<dbReference type="AlphaFoldDB" id="A0A1C6TH79"/>
<dbReference type="OrthoDB" id="3404385at2"/>
<keyword evidence="1" id="KW-0812">Transmembrane</keyword>
<evidence type="ECO:0000313" key="3">
    <source>
        <dbReference type="Proteomes" id="UP000198959"/>
    </source>
</evidence>
<organism evidence="2 3">
    <name type="scientific">Micromonospora pallida</name>
    <dbReference type="NCBI Taxonomy" id="145854"/>
    <lineage>
        <taxon>Bacteria</taxon>
        <taxon>Bacillati</taxon>
        <taxon>Actinomycetota</taxon>
        <taxon>Actinomycetes</taxon>
        <taxon>Micromonosporales</taxon>
        <taxon>Micromonosporaceae</taxon>
        <taxon>Micromonospora</taxon>
    </lineage>
</organism>
<dbReference type="EMBL" id="FMHW01000002">
    <property type="protein sequence ID" value="SCL41084.1"/>
    <property type="molecule type" value="Genomic_DNA"/>
</dbReference>
<name>A0A1C6TH79_9ACTN</name>